<name>A0A9P9WXY7_9PEZI</name>
<feature type="compositionally biased region" description="Basic and acidic residues" evidence="1">
    <location>
        <begin position="260"/>
        <end position="306"/>
    </location>
</feature>
<feature type="compositionally biased region" description="Polar residues" evidence="1">
    <location>
        <begin position="39"/>
        <end position="48"/>
    </location>
</feature>
<evidence type="ECO:0000313" key="3">
    <source>
        <dbReference type="Proteomes" id="UP000829685"/>
    </source>
</evidence>
<keyword evidence="3" id="KW-1185">Reference proteome</keyword>
<feature type="compositionally biased region" description="Basic and acidic residues" evidence="1">
    <location>
        <begin position="622"/>
        <end position="634"/>
    </location>
</feature>
<evidence type="ECO:0000256" key="1">
    <source>
        <dbReference type="SAM" id="MobiDB-lite"/>
    </source>
</evidence>
<gene>
    <name evidence="2" type="ORF">JX265_000171</name>
</gene>
<dbReference type="Pfam" id="PF20566">
    <property type="entry name" value="Eap1"/>
    <property type="match status" value="1"/>
</dbReference>
<dbReference type="AlphaFoldDB" id="A0A9P9WXY7"/>
<feature type="compositionally biased region" description="Polar residues" evidence="1">
    <location>
        <begin position="92"/>
        <end position="101"/>
    </location>
</feature>
<feature type="compositionally biased region" description="Basic and acidic residues" evidence="1">
    <location>
        <begin position="104"/>
        <end position="154"/>
    </location>
</feature>
<feature type="region of interest" description="Disordered" evidence="1">
    <location>
        <begin position="24"/>
        <end position="368"/>
    </location>
</feature>
<feature type="compositionally biased region" description="Pro residues" evidence="1">
    <location>
        <begin position="693"/>
        <end position="705"/>
    </location>
</feature>
<organism evidence="2 3">
    <name type="scientific">Neoarthrinium moseri</name>
    <dbReference type="NCBI Taxonomy" id="1658444"/>
    <lineage>
        <taxon>Eukaryota</taxon>
        <taxon>Fungi</taxon>
        <taxon>Dikarya</taxon>
        <taxon>Ascomycota</taxon>
        <taxon>Pezizomycotina</taxon>
        <taxon>Sordariomycetes</taxon>
        <taxon>Xylariomycetidae</taxon>
        <taxon>Amphisphaeriales</taxon>
        <taxon>Apiosporaceae</taxon>
        <taxon>Neoarthrinium</taxon>
    </lineage>
</organism>
<evidence type="ECO:0000313" key="2">
    <source>
        <dbReference type="EMBL" id="KAI1881345.1"/>
    </source>
</evidence>
<feature type="compositionally biased region" description="Low complexity" evidence="1">
    <location>
        <begin position="336"/>
        <end position="348"/>
    </location>
</feature>
<protein>
    <submittedName>
        <fullName evidence="2">Uncharacterized protein</fullName>
    </submittedName>
</protein>
<accession>A0A9P9WXY7</accession>
<dbReference type="InterPro" id="IPR046784">
    <property type="entry name" value="Eap1"/>
</dbReference>
<feature type="compositionally biased region" description="Basic and acidic residues" evidence="1">
    <location>
        <begin position="171"/>
        <end position="201"/>
    </location>
</feature>
<dbReference type="Proteomes" id="UP000829685">
    <property type="component" value="Unassembled WGS sequence"/>
</dbReference>
<feature type="compositionally biased region" description="Basic and acidic residues" evidence="1">
    <location>
        <begin position="219"/>
        <end position="232"/>
    </location>
</feature>
<feature type="compositionally biased region" description="Basic and acidic residues" evidence="1">
    <location>
        <begin position="313"/>
        <end position="326"/>
    </location>
</feature>
<dbReference type="EMBL" id="JAFIMR010000001">
    <property type="protein sequence ID" value="KAI1881345.1"/>
    <property type="molecule type" value="Genomic_DNA"/>
</dbReference>
<feature type="compositionally biased region" description="Polar residues" evidence="1">
    <location>
        <begin position="475"/>
        <end position="486"/>
    </location>
</feature>
<feature type="compositionally biased region" description="Basic and acidic residues" evidence="1">
    <location>
        <begin position="651"/>
        <end position="662"/>
    </location>
</feature>
<feature type="compositionally biased region" description="Low complexity" evidence="1">
    <location>
        <begin position="536"/>
        <end position="547"/>
    </location>
</feature>
<sequence>MATRYSVEALLFLRESPLCTRPKALPPAEEWMGPPPETFRNNQTTGKTGTDRTRSSGDTSLLDQTNRRPGVDRHMSRNSANPEDIILGPPRTTFSSATLSRGSKPFDNDRTFKDSDRFATFRKNGDGDTDRFRERDRNGADRDGRNSFRRRGDGTDQDSDGWSTVKPRKSFGHEGAERFHGRIGGDRPDRFGGERRARDANPQDEDAERPPRRSNFGEFTRDKEGDDGERPRRNGVNRNRPDQPSWARGGTDAEPQAQPPRERFDRAKSWRERNNDDQHANEKPRERNERNLGRWDRDHRQEREPEWLDEPAEEKSHGHTAEDFQKFMESMKAGKRAGAPAEQAAKPAVDTSVRDAALEAEKSKVKSAPAVEMGPDKFFANFAPTPSAELISPMETPKESAPPKKTGSRFQGFFASQEDRRQTEPSTPAAGPPVQEPNPLLALAGIGVNMGPNAGAGNPADKQDKMAFEAILQKLQKSSITANTPPQGGYPAPAPNQGPPHDRIPQGNMASPGPYQSFPQEPRNEPMNRGPPPPQQRQQQGNQLPPMRTEQQMLQDLLGARLPMPSPGSGRVDPNQGRNSNPNKDFLMSLMQSGRNPSEPPRNEPLLRMPQPSRPAQIPQTPDREPDFQRERSASQHQGRPQGPPGFFDEQQLHHHEQDNRRQQPTQILQRQGPPGLEPMHPSFLQGANQQLPPGPGRPMIPPPGLAGNPRNGPMPGMFPPNFPMGAFPPEAMAGPPRNMPPPPGFFGGPPPPGFMGPPGMAGGFHGGPEALAFGFDGRGMPPPGAANFRRN</sequence>
<feature type="region of interest" description="Disordered" evidence="1">
    <location>
        <begin position="773"/>
        <end position="792"/>
    </location>
</feature>
<feature type="compositionally biased region" description="Basic and acidic residues" evidence="1">
    <location>
        <begin position="352"/>
        <end position="364"/>
    </location>
</feature>
<feature type="region of interest" description="Disordered" evidence="1">
    <location>
        <begin position="389"/>
        <end position="711"/>
    </location>
</feature>
<feature type="compositionally biased region" description="Basic and acidic residues" evidence="1">
    <location>
        <begin position="65"/>
        <end position="75"/>
    </location>
</feature>
<reference evidence="2" key="1">
    <citation type="submission" date="2021-03" db="EMBL/GenBank/DDBJ databases">
        <title>Revisited historic fungal species revealed as producer of novel bioactive compounds through whole genome sequencing and comparative genomics.</title>
        <authorList>
            <person name="Vignolle G.A."/>
            <person name="Hochenegger N."/>
            <person name="Mach R.L."/>
            <person name="Mach-Aigner A.R."/>
            <person name="Javad Rahimi M."/>
            <person name="Salim K.A."/>
            <person name="Chan C.M."/>
            <person name="Lim L.B.L."/>
            <person name="Cai F."/>
            <person name="Druzhinina I.S."/>
            <person name="U'Ren J.M."/>
            <person name="Derntl C."/>
        </authorList>
    </citation>
    <scope>NUCLEOTIDE SEQUENCE</scope>
    <source>
        <strain evidence="2">TUCIM 5799</strain>
    </source>
</reference>
<feature type="compositionally biased region" description="Pro residues" evidence="1">
    <location>
        <begin position="747"/>
        <end position="756"/>
    </location>
</feature>
<feature type="region of interest" description="Disordered" evidence="1">
    <location>
        <begin position="747"/>
        <end position="768"/>
    </location>
</feature>
<comment type="caution">
    <text evidence="2">The sequence shown here is derived from an EMBL/GenBank/DDBJ whole genome shotgun (WGS) entry which is preliminary data.</text>
</comment>
<proteinExistence type="predicted"/>